<dbReference type="PANTHER" id="PTHR30388">
    <property type="entry name" value="ALDEHYDE OXIDOREDUCTASE MOLYBDENUM COFACTOR ASSEMBLY PROTEIN"/>
    <property type="match status" value="1"/>
</dbReference>
<dbReference type="Pfam" id="PF02625">
    <property type="entry name" value="XdhC_CoxI"/>
    <property type="match status" value="1"/>
</dbReference>
<evidence type="ECO:0000259" key="1">
    <source>
        <dbReference type="Pfam" id="PF02625"/>
    </source>
</evidence>
<dbReference type="AlphaFoldDB" id="A0AAJ1VCR6"/>
<dbReference type="InterPro" id="IPR027051">
    <property type="entry name" value="XdhC_Rossmann_dom"/>
</dbReference>
<comment type="caution">
    <text evidence="3">The sequence shown here is derived from an EMBL/GenBank/DDBJ whole genome shotgun (WGS) entry which is preliminary data.</text>
</comment>
<evidence type="ECO:0000313" key="4">
    <source>
        <dbReference type="Proteomes" id="UP001238973"/>
    </source>
</evidence>
<feature type="domain" description="XdhC Rossmann" evidence="2">
    <location>
        <begin position="176"/>
        <end position="318"/>
    </location>
</feature>
<proteinExistence type="predicted"/>
<gene>
    <name evidence="3" type="ORF">QUF85_16310</name>
</gene>
<protein>
    <submittedName>
        <fullName evidence="3">XdhC family protein</fullName>
    </submittedName>
</protein>
<dbReference type="InterPro" id="IPR003777">
    <property type="entry name" value="XdhC_CoxI"/>
</dbReference>
<dbReference type="EMBL" id="JAUCFI010000003">
    <property type="protein sequence ID" value="MDM5284845.1"/>
    <property type="molecule type" value="Genomic_DNA"/>
</dbReference>
<feature type="domain" description="XdhC- CoxI" evidence="1">
    <location>
        <begin position="12"/>
        <end position="78"/>
    </location>
</feature>
<dbReference type="Proteomes" id="UP001238973">
    <property type="component" value="Unassembled WGS sequence"/>
</dbReference>
<organism evidence="3 4">
    <name type="scientific">Peribacillus frigoritolerans</name>
    <dbReference type="NCBI Taxonomy" id="450367"/>
    <lineage>
        <taxon>Bacteria</taxon>
        <taxon>Bacillati</taxon>
        <taxon>Bacillota</taxon>
        <taxon>Bacilli</taxon>
        <taxon>Bacillales</taxon>
        <taxon>Bacillaceae</taxon>
        <taxon>Peribacillus</taxon>
    </lineage>
</organism>
<reference evidence="3" key="1">
    <citation type="submission" date="2023-06" db="EMBL/GenBank/DDBJ databases">
        <title>Comparative genomics of Bacillaceae isolates and their secondary metabolite potential.</title>
        <authorList>
            <person name="Song L."/>
            <person name="Nielsen L.J."/>
            <person name="Mohite O."/>
            <person name="Xu X."/>
            <person name="Weber T."/>
            <person name="Kovacs A.T."/>
        </authorList>
    </citation>
    <scope>NUCLEOTIDE SEQUENCE</scope>
    <source>
        <strain evidence="3">G1S1</strain>
    </source>
</reference>
<accession>A0AAJ1VCR6</accession>
<evidence type="ECO:0000259" key="2">
    <source>
        <dbReference type="Pfam" id="PF13478"/>
    </source>
</evidence>
<dbReference type="PANTHER" id="PTHR30388:SF6">
    <property type="entry name" value="XANTHINE DEHYDROGENASE SUBUNIT A-RELATED"/>
    <property type="match status" value="1"/>
</dbReference>
<name>A0AAJ1VCR6_9BACI</name>
<sequence length="352" mass="39541">MITIINEMDRCVREKKRGILATVIRVEGSTYQKEGAKCFFAEDGELIGLLSGGCVEGDVLEHGKEVLQTEKPKKIHYDFRGEEDQIWGLGVGCNGAIEIFIELFDPVGHHERSKLMREAFTTSQPIIIATITRDEEESKIGERWVHSNLQIGKPMDLKMKDNSEVFYDHITPVPTLYIFGAGPDAVPLVKTVKNLGWTVNVLDHRPGFVNKRNFPLADELICYERDHPTSVPLSEHSYAIVMSHNFTQDQLVLESLLHSSVPYIGVLGPTTRTNQLLQPIMNGFTIDEIQLNRIYSPIGLDIGAKTPEEIAISIAAELVNVHRGGNSMHLKQTKGKELLYTSIDHRRVIAYQ</sequence>
<dbReference type="RefSeq" id="WP_289350205.1">
    <property type="nucleotide sequence ID" value="NZ_JAUCFI010000003.1"/>
</dbReference>
<dbReference type="Gene3D" id="3.40.50.720">
    <property type="entry name" value="NAD(P)-binding Rossmann-like Domain"/>
    <property type="match status" value="1"/>
</dbReference>
<dbReference type="InterPro" id="IPR052698">
    <property type="entry name" value="MoCofactor_Util/Proc"/>
</dbReference>
<dbReference type="Pfam" id="PF13478">
    <property type="entry name" value="XdhC_C"/>
    <property type="match status" value="1"/>
</dbReference>
<evidence type="ECO:0000313" key="3">
    <source>
        <dbReference type="EMBL" id="MDM5284845.1"/>
    </source>
</evidence>